<dbReference type="PANTHER" id="PTHR42648">
    <property type="entry name" value="TRANSPOSASE, PUTATIVE-RELATED"/>
    <property type="match status" value="1"/>
</dbReference>
<dbReference type="PROSITE" id="PS50994">
    <property type="entry name" value="INTEGRASE"/>
    <property type="match status" value="1"/>
</dbReference>
<dbReference type="Pfam" id="PF07727">
    <property type="entry name" value="RVT_2"/>
    <property type="match status" value="2"/>
</dbReference>
<protein>
    <submittedName>
        <fullName evidence="5">Copia-type polyprotein</fullName>
    </submittedName>
</protein>
<evidence type="ECO:0000313" key="5">
    <source>
        <dbReference type="EMBL" id="MCH83140.1"/>
    </source>
</evidence>
<dbReference type="InterPro" id="IPR039537">
    <property type="entry name" value="Retrotran_Ty1/copia-like"/>
</dbReference>
<keyword evidence="6" id="KW-1185">Reference proteome</keyword>
<dbReference type="GO" id="GO:0016787">
    <property type="term" value="F:hydrolase activity"/>
    <property type="evidence" value="ECO:0007669"/>
    <property type="project" value="UniProtKB-KW"/>
</dbReference>
<comment type="caution">
    <text evidence="5">The sequence shown here is derived from an EMBL/GenBank/DDBJ whole genome shotgun (WGS) entry which is preliminary data.</text>
</comment>
<dbReference type="Pfam" id="PF25597">
    <property type="entry name" value="SH3_retrovirus"/>
    <property type="match status" value="1"/>
</dbReference>
<keyword evidence="2" id="KW-0378">Hydrolase</keyword>
<name>A0A392M6S8_9FABA</name>
<keyword evidence="1" id="KW-0479">Metal-binding</keyword>
<dbReference type="Gene3D" id="3.30.420.10">
    <property type="entry name" value="Ribonuclease H-like superfamily/Ribonuclease H"/>
    <property type="match status" value="1"/>
</dbReference>
<evidence type="ECO:0000313" key="6">
    <source>
        <dbReference type="Proteomes" id="UP000265520"/>
    </source>
</evidence>
<evidence type="ECO:0000256" key="1">
    <source>
        <dbReference type="ARBA" id="ARBA00022723"/>
    </source>
</evidence>
<dbReference type="CDD" id="cd09272">
    <property type="entry name" value="RNase_HI_RT_Ty1"/>
    <property type="match status" value="1"/>
</dbReference>
<dbReference type="InterPro" id="IPR057670">
    <property type="entry name" value="SH3_retrovirus"/>
</dbReference>
<dbReference type="SUPFAM" id="SSF53098">
    <property type="entry name" value="Ribonuclease H-like"/>
    <property type="match status" value="1"/>
</dbReference>
<evidence type="ECO:0000256" key="2">
    <source>
        <dbReference type="ARBA" id="ARBA00022801"/>
    </source>
</evidence>
<proteinExistence type="predicted"/>
<dbReference type="GO" id="GO:0003676">
    <property type="term" value="F:nucleic acid binding"/>
    <property type="evidence" value="ECO:0007669"/>
    <property type="project" value="InterPro"/>
</dbReference>
<reference evidence="5 6" key="1">
    <citation type="journal article" date="2018" name="Front. Plant Sci.">
        <title>Red Clover (Trifolium pratense) and Zigzag Clover (T. medium) - A Picture of Genomic Similarities and Differences.</title>
        <authorList>
            <person name="Dluhosova J."/>
            <person name="Istvanek J."/>
            <person name="Nedelnik J."/>
            <person name="Repkova J."/>
        </authorList>
    </citation>
    <scope>NUCLEOTIDE SEQUENCE [LARGE SCALE GENOMIC DNA]</scope>
    <source>
        <strain evidence="6">cv. 10/8</strain>
        <tissue evidence="5">Leaf</tissue>
    </source>
</reference>
<organism evidence="5 6">
    <name type="scientific">Trifolium medium</name>
    <dbReference type="NCBI Taxonomy" id="97028"/>
    <lineage>
        <taxon>Eukaryota</taxon>
        <taxon>Viridiplantae</taxon>
        <taxon>Streptophyta</taxon>
        <taxon>Embryophyta</taxon>
        <taxon>Tracheophyta</taxon>
        <taxon>Spermatophyta</taxon>
        <taxon>Magnoliopsida</taxon>
        <taxon>eudicotyledons</taxon>
        <taxon>Gunneridae</taxon>
        <taxon>Pentapetalae</taxon>
        <taxon>rosids</taxon>
        <taxon>fabids</taxon>
        <taxon>Fabales</taxon>
        <taxon>Fabaceae</taxon>
        <taxon>Papilionoideae</taxon>
        <taxon>50 kb inversion clade</taxon>
        <taxon>NPAAA clade</taxon>
        <taxon>Hologalegina</taxon>
        <taxon>IRL clade</taxon>
        <taxon>Trifolieae</taxon>
        <taxon>Trifolium</taxon>
    </lineage>
</organism>
<dbReference type="GO" id="GO:0046872">
    <property type="term" value="F:metal ion binding"/>
    <property type="evidence" value="ECO:0007669"/>
    <property type="project" value="UniProtKB-KW"/>
</dbReference>
<feature type="region of interest" description="Disordered" evidence="3">
    <location>
        <begin position="160"/>
        <end position="247"/>
    </location>
</feature>
<dbReference type="PANTHER" id="PTHR42648:SF18">
    <property type="entry name" value="RETROTRANSPOSON, UNCLASSIFIED-LIKE PROTEIN"/>
    <property type="match status" value="1"/>
</dbReference>
<dbReference type="InterPro" id="IPR036397">
    <property type="entry name" value="RNaseH_sf"/>
</dbReference>
<evidence type="ECO:0000256" key="3">
    <source>
        <dbReference type="SAM" id="MobiDB-lite"/>
    </source>
</evidence>
<feature type="compositionally biased region" description="Basic and acidic residues" evidence="3">
    <location>
        <begin position="178"/>
        <end position="201"/>
    </location>
</feature>
<dbReference type="InterPro" id="IPR043502">
    <property type="entry name" value="DNA/RNA_pol_sf"/>
</dbReference>
<evidence type="ECO:0000259" key="4">
    <source>
        <dbReference type="PROSITE" id="PS50994"/>
    </source>
</evidence>
<dbReference type="EMBL" id="LXQA010004715">
    <property type="protein sequence ID" value="MCH83140.1"/>
    <property type="molecule type" value="Genomic_DNA"/>
</dbReference>
<dbReference type="GO" id="GO:0015074">
    <property type="term" value="P:DNA integration"/>
    <property type="evidence" value="ECO:0007669"/>
    <property type="project" value="InterPro"/>
</dbReference>
<sequence length="598" mass="67964">TSNDFNDFCSSQGIKRQLTAAYTPQQNGVSERKNRTLMNMVRSMLSCRQVRKQFWPDAVRWATYVMNKSPTFAVKNMTPEECWSGSKPSVHHFRVFGCVAHMHIPDIQRKKLYGKSIKCINLGVSEESKAYKLYEPIERKILISRDVVFDETKGWNWLSGDQKKQSKAEGSNSVDDAGSDHDQDHEHDEEHDFIHNDDNNGHDLINNAGNDQNSTDEQEELASQSEQSEEESAEQLNPRVRKPPSYLTDYVTGNETEEEEELQNLAVFCNSDDPQTYDEAAKSKIWRKAMDLEIESIEKNGTWELTTLPIGVKVIGVKSIYKTKYNEKGEIEKHKARCILAIAASKVWNVFQLDVKSAFLHGDLVEEVYIDQPSGYIKGGADKVYRLKKALYGLRQAPRACLYVDDLIYTSNDTAMMEEFKSSMMGEFAMTDLGKMEYFLGIEVIQNKHGIFIYQPKYATEILNRFGMEKCNKVCSPIVPGCKLVKDENRKVVDATLYKQMVGCLMYLLATKPDLAYSMCLVARYMERPTEIHVSAVKRIMRYLKGNCDDKKSTIGYVFKLGTGAISWSSKKQPIVTLSTTEAEYVAAASSACQGFIY</sequence>
<feature type="domain" description="Integrase catalytic" evidence="4">
    <location>
        <begin position="1"/>
        <end position="87"/>
    </location>
</feature>
<feature type="non-terminal residue" evidence="5">
    <location>
        <position position="1"/>
    </location>
</feature>
<accession>A0A392M6S8</accession>
<dbReference type="InterPro" id="IPR012337">
    <property type="entry name" value="RNaseH-like_sf"/>
</dbReference>
<dbReference type="AlphaFoldDB" id="A0A392M6S8"/>
<gene>
    <name evidence="5" type="ORF">A2U01_0003955</name>
</gene>
<dbReference type="SUPFAM" id="SSF56672">
    <property type="entry name" value="DNA/RNA polymerases"/>
    <property type="match status" value="1"/>
</dbReference>
<dbReference type="InterPro" id="IPR001584">
    <property type="entry name" value="Integrase_cat-core"/>
</dbReference>
<dbReference type="InterPro" id="IPR013103">
    <property type="entry name" value="RVT_2"/>
</dbReference>
<dbReference type="Proteomes" id="UP000265520">
    <property type="component" value="Unassembled WGS sequence"/>
</dbReference>